<dbReference type="GO" id="GO:0016705">
    <property type="term" value="F:oxidoreductase activity, acting on paired donors, with incorporation or reduction of molecular oxygen"/>
    <property type="evidence" value="ECO:0007669"/>
    <property type="project" value="InterPro"/>
</dbReference>
<evidence type="ECO:0000256" key="2">
    <source>
        <dbReference type="ARBA" id="ARBA00023033"/>
    </source>
</evidence>
<accession>A0A387BEN4</accession>
<dbReference type="InterPro" id="IPR023934">
    <property type="entry name" value="LLM_FMN-dep_put"/>
</dbReference>
<feature type="compositionally biased region" description="Polar residues" evidence="3">
    <location>
        <begin position="361"/>
        <end position="376"/>
    </location>
</feature>
<dbReference type="EMBL" id="CP032630">
    <property type="protein sequence ID" value="AYF99369.1"/>
    <property type="molecule type" value="Genomic_DNA"/>
</dbReference>
<keyword evidence="6" id="KW-1185">Reference proteome</keyword>
<evidence type="ECO:0000259" key="4">
    <source>
        <dbReference type="Pfam" id="PF00296"/>
    </source>
</evidence>
<dbReference type="InterPro" id="IPR050766">
    <property type="entry name" value="Bact_Lucif_Oxidored"/>
</dbReference>
<dbReference type="InterPro" id="IPR011251">
    <property type="entry name" value="Luciferase-like_dom"/>
</dbReference>
<dbReference type="Pfam" id="PF00296">
    <property type="entry name" value="Bac_luciferase"/>
    <property type="match status" value="1"/>
</dbReference>
<dbReference type="SUPFAM" id="SSF51679">
    <property type="entry name" value="Bacterial luciferase-like"/>
    <property type="match status" value="1"/>
</dbReference>
<dbReference type="GO" id="GO:0004497">
    <property type="term" value="F:monooxygenase activity"/>
    <property type="evidence" value="ECO:0007669"/>
    <property type="project" value="UniProtKB-KW"/>
</dbReference>
<protein>
    <submittedName>
        <fullName evidence="5">LLM class flavin-dependent oxidoreductase</fullName>
    </submittedName>
</protein>
<organism evidence="5 6">
    <name type="scientific">Protaetiibacter intestinalis</name>
    <dbReference type="NCBI Taxonomy" id="2419774"/>
    <lineage>
        <taxon>Bacteria</taxon>
        <taxon>Bacillati</taxon>
        <taxon>Actinomycetota</taxon>
        <taxon>Actinomycetes</taxon>
        <taxon>Micrococcales</taxon>
        <taxon>Microbacteriaceae</taxon>
        <taxon>Protaetiibacter</taxon>
    </lineage>
</organism>
<reference evidence="6" key="1">
    <citation type="submission" date="2018-09" db="EMBL/GenBank/DDBJ databases">
        <title>Genome sequencing of strain 2DFWR-13.</title>
        <authorList>
            <person name="Heo J."/>
            <person name="Kim S.-J."/>
            <person name="Kwon S.-W."/>
        </authorList>
    </citation>
    <scope>NUCLEOTIDE SEQUENCE [LARGE SCALE GENOMIC DNA]</scope>
    <source>
        <strain evidence="6">2DFWR-13</strain>
    </source>
</reference>
<dbReference type="KEGG" id="lyd:D7I47_00245"/>
<dbReference type="Proteomes" id="UP000278886">
    <property type="component" value="Chromosome"/>
</dbReference>
<dbReference type="AlphaFoldDB" id="A0A387BEN4"/>
<dbReference type="NCBIfam" id="TIGR04036">
    <property type="entry name" value="LLM_CE1758_fam"/>
    <property type="match status" value="1"/>
</dbReference>
<proteinExistence type="predicted"/>
<dbReference type="OrthoDB" id="9776438at2"/>
<dbReference type="GO" id="GO:0005829">
    <property type="term" value="C:cytosol"/>
    <property type="evidence" value="ECO:0007669"/>
    <property type="project" value="TreeGrafter"/>
</dbReference>
<feature type="region of interest" description="Disordered" evidence="3">
    <location>
        <begin position="357"/>
        <end position="406"/>
    </location>
</feature>
<dbReference type="InterPro" id="IPR036661">
    <property type="entry name" value="Luciferase-like_sf"/>
</dbReference>
<keyword evidence="2" id="KW-0503">Monooxygenase</keyword>
<sequence>MQFGIFTVSDITRDPTTGETPSEAQRIQDAVTIAQHVEEVGLDVFAIGEHHNPPFFSSSPTTTLAYIGARTTNLILSTATTLITTNDPVKIAEDYAMLQHLTGGRVDLVMGRGNTGPVYPWFGQDIRQGLPLAIENYALLRELWEKDVVDWEGKFRTALQGFTSTPRPLDGVPPFVWHGSIRTPEIAEQAAYYGDGFFANNIFWPKEHYQRLIALYRQRYAHYGHGTPEQAIVGLGGQVFMAKNSQDAVTAFRPYFDNAPVYGHGPSLEEFQELTPLTVGSPQQVIDRYAAMREHYGDYQRQLFLMDHAGLPLKTVLEQIEILGTEVVPVLRKELAVNRPAEVPDAPTHAARVQAVYGDGSTRQARPTSAAGNNLTVGGPYQDTPAAPAPKGSAFGAAATRTEAVR</sequence>
<dbReference type="RefSeq" id="WP_120763737.1">
    <property type="nucleotide sequence ID" value="NZ_CP032630.1"/>
</dbReference>
<evidence type="ECO:0000313" key="5">
    <source>
        <dbReference type="EMBL" id="AYF99369.1"/>
    </source>
</evidence>
<dbReference type="PANTHER" id="PTHR30137:SF8">
    <property type="entry name" value="BLR5498 PROTEIN"/>
    <property type="match status" value="1"/>
</dbReference>
<feature type="domain" description="Luciferase-like" evidence="4">
    <location>
        <begin position="1"/>
        <end position="295"/>
    </location>
</feature>
<evidence type="ECO:0000313" key="6">
    <source>
        <dbReference type="Proteomes" id="UP000278886"/>
    </source>
</evidence>
<evidence type="ECO:0000256" key="1">
    <source>
        <dbReference type="ARBA" id="ARBA00023002"/>
    </source>
</evidence>
<keyword evidence="1" id="KW-0560">Oxidoreductase</keyword>
<dbReference type="PANTHER" id="PTHR30137">
    <property type="entry name" value="LUCIFERASE-LIKE MONOOXYGENASE"/>
    <property type="match status" value="1"/>
</dbReference>
<evidence type="ECO:0000256" key="3">
    <source>
        <dbReference type="SAM" id="MobiDB-lite"/>
    </source>
</evidence>
<dbReference type="Gene3D" id="3.20.20.30">
    <property type="entry name" value="Luciferase-like domain"/>
    <property type="match status" value="1"/>
</dbReference>
<name>A0A387BEN4_9MICO</name>
<gene>
    <name evidence="5" type="ORF">D7I47_00245</name>
</gene>